<dbReference type="InterPro" id="IPR027266">
    <property type="entry name" value="TrmE/GcvT-like"/>
</dbReference>
<evidence type="ECO:0000256" key="8">
    <source>
        <dbReference type="PIRSR" id="PIRSR006487-1"/>
    </source>
</evidence>
<organism evidence="11 12">
    <name type="scientific">Candidatus Enterocloster excrementipullorum</name>
    <dbReference type="NCBI Taxonomy" id="2838559"/>
    <lineage>
        <taxon>Bacteria</taxon>
        <taxon>Bacillati</taxon>
        <taxon>Bacillota</taxon>
        <taxon>Clostridia</taxon>
        <taxon>Lachnospirales</taxon>
        <taxon>Lachnospiraceae</taxon>
        <taxon>Enterocloster</taxon>
    </lineage>
</organism>
<name>A0A9D2SG56_9FIRM</name>
<evidence type="ECO:0000256" key="6">
    <source>
        <dbReference type="ARBA" id="ARBA00047665"/>
    </source>
</evidence>
<feature type="binding site" evidence="8">
    <location>
        <position position="201"/>
    </location>
    <ligand>
        <name>substrate</name>
    </ligand>
</feature>
<evidence type="ECO:0000256" key="4">
    <source>
        <dbReference type="ARBA" id="ARBA00022679"/>
    </source>
</evidence>
<dbReference type="SUPFAM" id="SSF101790">
    <property type="entry name" value="Aminomethyltransferase beta-barrel domain"/>
    <property type="match status" value="1"/>
</dbReference>
<evidence type="ECO:0000256" key="3">
    <source>
        <dbReference type="ARBA" id="ARBA00022576"/>
    </source>
</evidence>
<dbReference type="GO" id="GO:0004047">
    <property type="term" value="F:aminomethyltransferase activity"/>
    <property type="evidence" value="ECO:0007669"/>
    <property type="project" value="UniProtKB-UniRule"/>
</dbReference>
<comment type="catalytic activity">
    <reaction evidence="6 7">
        <text>N(6)-[(R)-S(8)-aminomethyldihydrolipoyl]-L-lysyl-[protein] + (6S)-5,6,7,8-tetrahydrofolate = N(6)-[(R)-dihydrolipoyl]-L-lysyl-[protein] + (6R)-5,10-methylene-5,6,7,8-tetrahydrofolate + NH4(+)</text>
        <dbReference type="Rhea" id="RHEA:16945"/>
        <dbReference type="Rhea" id="RHEA-COMP:10475"/>
        <dbReference type="Rhea" id="RHEA-COMP:10492"/>
        <dbReference type="ChEBI" id="CHEBI:15636"/>
        <dbReference type="ChEBI" id="CHEBI:28938"/>
        <dbReference type="ChEBI" id="CHEBI:57453"/>
        <dbReference type="ChEBI" id="CHEBI:83100"/>
        <dbReference type="ChEBI" id="CHEBI:83143"/>
        <dbReference type="EC" id="2.1.2.10"/>
    </reaction>
</comment>
<dbReference type="PANTHER" id="PTHR43757:SF2">
    <property type="entry name" value="AMINOMETHYLTRANSFERASE, MITOCHONDRIAL"/>
    <property type="match status" value="1"/>
</dbReference>
<dbReference type="NCBIfam" id="TIGR00528">
    <property type="entry name" value="gcvT"/>
    <property type="match status" value="1"/>
</dbReference>
<dbReference type="Pfam" id="PF08669">
    <property type="entry name" value="GCV_T_C"/>
    <property type="match status" value="1"/>
</dbReference>
<dbReference type="FunFam" id="4.10.1250.10:FF:000001">
    <property type="entry name" value="Aminomethyltransferase"/>
    <property type="match status" value="1"/>
</dbReference>
<dbReference type="Proteomes" id="UP000823910">
    <property type="component" value="Unassembled WGS sequence"/>
</dbReference>
<dbReference type="Gene3D" id="2.40.30.110">
    <property type="entry name" value="Aminomethyltransferase beta-barrel domains"/>
    <property type="match status" value="1"/>
</dbReference>
<proteinExistence type="inferred from homology"/>
<protein>
    <recommendedName>
        <fullName evidence="2 7">Aminomethyltransferase</fullName>
        <ecNumber evidence="2 7">2.1.2.10</ecNumber>
    </recommendedName>
    <alternativeName>
        <fullName evidence="5 7">Glycine cleavage system T protein</fullName>
    </alternativeName>
</protein>
<dbReference type="PANTHER" id="PTHR43757">
    <property type="entry name" value="AMINOMETHYLTRANSFERASE"/>
    <property type="match status" value="1"/>
</dbReference>
<dbReference type="Gene3D" id="3.30.1360.120">
    <property type="entry name" value="Probable tRNA modification gtpase trme, domain 1"/>
    <property type="match status" value="1"/>
</dbReference>
<sequence>MSETAERKTPLYETHKKYKGKIVPFAGYLLPVQYEAGVVKEHMAVRTACGLFDVSHMGEILCKGPDALKNLNMLLTNDYTVMADGQARYSPMCNEDGGVVDDLIVYKVKDDSYFIVVNAANKDKDYAWMKAHQFGNAAFEDISDKVAQLALQGPKALEVLRKLVKEEDIPQKYYTCKFHCVIGSIPCMISKTGYTGEDGVEIYCAPEDAPAVWEMLMEAGKEEGLIPCGLGARDTLRLEASMPLYGHEMDDTITPKEAGLGIFVKMDKADFIGKKAMEAKGTLTRKRVGLKVTGRGIIREHQAVYKDGKQVGMTTSGTHCPYLGYPVAMALLDISCKEPGTAVEVDVRGRRVEAQVVALPFYKRTQP</sequence>
<comment type="subunit">
    <text evidence="7">The glycine cleavage system is composed of four proteins: P, T, L and H.</text>
</comment>
<dbReference type="SUPFAM" id="SSF103025">
    <property type="entry name" value="Folate-binding domain"/>
    <property type="match status" value="1"/>
</dbReference>
<evidence type="ECO:0000313" key="12">
    <source>
        <dbReference type="Proteomes" id="UP000823910"/>
    </source>
</evidence>
<dbReference type="Pfam" id="PF01571">
    <property type="entry name" value="GCV_T"/>
    <property type="match status" value="1"/>
</dbReference>
<dbReference type="AlphaFoldDB" id="A0A9D2SG56"/>
<dbReference type="FunFam" id="3.30.70.1400:FF:000001">
    <property type="entry name" value="Aminomethyltransferase"/>
    <property type="match status" value="1"/>
</dbReference>
<comment type="function">
    <text evidence="7">The glycine cleavage system catalyzes the degradation of glycine.</text>
</comment>
<dbReference type="InterPro" id="IPR029043">
    <property type="entry name" value="GcvT/YgfZ_C"/>
</dbReference>
<comment type="similarity">
    <text evidence="1 7">Belongs to the GcvT family.</text>
</comment>
<dbReference type="InterPro" id="IPR006223">
    <property type="entry name" value="GcvT"/>
</dbReference>
<evidence type="ECO:0000313" key="11">
    <source>
        <dbReference type="EMBL" id="HJC05271.1"/>
    </source>
</evidence>
<dbReference type="InterPro" id="IPR022903">
    <property type="entry name" value="GcvT_bac"/>
</dbReference>
<evidence type="ECO:0000256" key="7">
    <source>
        <dbReference type="HAMAP-Rule" id="MF_00259"/>
    </source>
</evidence>
<dbReference type="Gene3D" id="3.30.70.1400">
    <property type="entry name" value="Aminomethyltransferase beta-barrel domains"/>
    <property type="match status" value="1"/>
</dbReference>
<keyword evidence="3 7" id="KW-0032">Aminotransferase</keyword>
<dbReference type="GO" id="GO:0005960">
    <property type="term" value="C:glycine cleavage complex"/>
    <property type="evidence" value="ECO:0007669"/>
    <property type="project" value="InterPro"/>
</dbReference>
<reference evidence="11" key="2">
    <citation type="submission" date="2021-04" db="EMBL/GenBank/DDBJ databases">
        <authorList>
            <person name="Gilroy R."/>
        </authorList>
    </citation>
    <scope>NUCLEOTIDE SEQUENCE</scope>
    <source>
        <strain evidence="11">CHK180-15479</strain>
    </source>
</reference>
<dbReference type="InterPro" id="IPR006222">
    <property type="entry name" value="GCVT_N"/>
</dbReference>
<evidence type="ECO:0000256" key="5">
    <source>
        <dbReference type="ARBA" id="ARBA00031395"/>
    </source>
</evidence>
<feature type="domain" description="Aminomethyltransferase C-terminal" evidence="10">
    <location>
        <begin position="285"/>
        <end position="363"/>
    </location>
</feature>
<dbReference type="EMBL" id="DWWT01000016">
    <property type="protein sequence ID" value="HJC05271.1"/>
    <property type="molecule type" value="Genomic_DNA"/>
</dbReference>
<evidence type="ECO:0000259" key="10">
    <source>
        <dbReference type="Pfam" id="PF08669"/>
    </source>
</evidence>
<evidence type="ECO:0000259" key="9">
    <source>
        <dbReference type="Pfam" id="PF01571"/>
    </source>
</evidence>
<dbReference type="InterPro" id="IPR013977">
    <property type="entry name" value="GcvT_C"/>
</dbReference>
<feature type="domain" description="GCVT N-terminal" evidence="9">
    <location>
        <begin position="11"/>
        <end position="268"/>
    </location>
</feature>
<dbReference type="FunFam" id="2.40.30.110:FF:000003">
    <property type="entry name" value="Aminomethyltransferase"/>
    <property type="match status" value="1"/>
</dbReference>
<evidence type="ECO:0000256" key="2">
    <source>
        <dbReference type="ARBA" id="ARBA00012616"/>
    </source>
</evidence>
<keyword evidence="4 7" id="KW-0808">Transferase</keyword>
<dbReference type="PIRSF" id="PIRSF006487">
    <property type="entry name" value="GcvT"/>
    <property type="match status" value="1"/>
</dbReference>
<dbReference type="GO" id="GO:0005829">
    <property type="term" value="C:cytosol"/>
    <property type="evidence" value="ECO:0007669"/>
    <property type="project" value="TreeGrafter"/>
</dbReference>
<comment type="caution">
    <text evidence="11">The sequence shown here is derived from an EMBL/GenBank/DDBJ whole genome shotgun (WGS) entry which is preliminary data.</text>
</comment>
<reference evidence="11" key="1">
    <citation type="journal article" date="2021" name="PeerJ">
        <title>Extensive microbial diversity within the chicken gut microbiome revealed by metagenomics and culture.</title>
        <authorList>
            <person name="Gilroy R."/>
            <person name="Ravi A."/>
            <person name="Getino M."/>
            <person name="Pursley I."/>
            <person name="Horton D.L."/>
            <person name="Alikhan N.F."/>
            <person name="Baker D."/>
            <person name="Gharbi K."/>
            <person name="Hall N."/>
            <person name="Watson M."/>
            <person name="Adriaenssens E.M."/>
            <person name="Foster-Nyarko E."/>
            <person name="Jarju S."/>
            <person name="Secka A."/>
            <person name="Antonio M."/>
            <person name="Oren A."/>
            <person name="Chaudhuri R.R."/>
            <person name="La Ragione R."/>
            <person name="Hildebrand F."/>
            <person name="Pallen M.J."/>
        </authorList>
    </citation>
    <scope>NUCLEOTIDE SEQUENCE</scope>
    <source>
        <strain evidence="11">CHK180-15479</strain>
    </source>
</reference>
<dbReference type="EC" id="2.1.2.10" evidence="2 7"/>
<evidence type="ECO:0000256" key="1">
    <source>
        <dbReference type="ARBA" id="ARBA00008609"/>
    </source>
</evidence>
<dbReference type="InterPro" id="IPR028896">
    <property type="entry name" value="GcvT/YgfZ/DmdA"/>
</dbReference>
<dbReference type="GO" id="GO:0008483">
    <property type="term" value="F:transaminase activity"/>
    <property type="evidence" value="ECO:0007669"/>
    <property type="project" value="UniProtKB-KW"/>
</dbReference>
<gene>
    <name evidence="7 11" type="primary">gcvT</name>
    <name evidence="11" type="ORF">H9704_03830</name>
</gene>
<accession>A0A9D2SG56</accession>
<dbReference type="Gene3D" id="4.10.1250.10">
    <property type="entry name" value="Aminomethyltransferase fragment"/>
    <property type="match status" value="1"/>
</dbReference>
<dbReference type="GO" id="GO:0019464">
    <property type="term" value="P:glycine decarboxylation via glycine cleavage system"/>
    <property type="evidence" value="ECO:0007669"/>
    <property type="project" value="UniProtKB-UniRule"/>
</dbReference>
<dbReference type="NCBIfam" id="NF001567">
    <property type="entry name" value="PRK00389.1"/>
    <property type="match status" value="1"/>
</dbReference>
<dbReference type="HAMAP" id="MF_00259">
    <property type="entry name" value="GcvT"/>
    <property type="match status" value="1"/>
</dbReference>